<feature type="region of interest" description="Disordered" evidence="3">
    <location>
        <begin position="281"/>
        <end position="312"/>
    </location>
</feature>
<dbReference type="AlphaFoldDB" id="A0A5J4WP48"/>
<dbReference type="EMBL" id="SNRW01001352">
    <property type="protein sequence ID" value="KAA6396740.1"/>
    <property type="molecule type" value="Genomic_DNA"/>
</dbReference>
<evidence type="ECO:0000256" key="1">
    <source>
        <dbReference type="ARBA" id="ARBA00022614"/>
    </source>
</evidence>
<dbReference type="SMART" id="SM00365">
    <property type="entry name" value="LRR_SD22"/>
    <property type="match status" value="4"/>
</dbReference>
<dbReference type="InterPro" id="IPR032675">
    <property type="entry name" value="LRR_dom_sf"/>
</dbReference>
<dbReference type="InterPro" id="IPR003591">
    <property type="entry name" value="Leu-rich_rpt_typical-subtyp"/>
</dbReference>
<evidence type="ECO:0000313" key="4">
    <source>
        <dbReference type="EMBL" id="KAA6396740.1"/>
    </source>
</evidence>
<dbReference type="Gene3D" id="3.80.10.10">
    <property type="entry name" value="Ribonuclease Inhibitor"/>
    <property type="match status" value="2"/>
</dbReference>
<sequence length="312" mass="35248">MQQPPKVIKDESGIPLTADAVAIYLTHLEPVGNGNEFAFTELNMHSLKLEDISIIKNYANLRHINFSDNRITDISPLSDTSLTNILTLDLSKNKITTLEPLTKRTFPFLQLLIVSENRIKQIPQGAFAHPFLKWLNLDGNEIADLGEAIADPEIPIQFLELRSNKLKDCYGLNQNVSELDLAGNLIENIRGLSICANLTRLDLSYNKIKTIEEIKQTICYRYTIKGLKYIHLSMELKYLVTRGNPFEEEVGGAETARTEILIRLPALKKLNGKRVTDEELRAAAEVQEQRDEEEKQKMLAGTQGSEEAEEED</sequence>
<keyword evidence="1" id="KW-0433">Leucine-rich repeat</keyword>
<dbReference type="Proteomes" id="UP000324800">
    <property type="component" value="Unassembled WGS sequence"/>
</dbReference>
<proteinExistence type="predicted"/>
<reference evidence="4 5" key="1">
    <citation type="submission" date="2019-03" db="EMBL/GenBank/DDBJ databases">
        <title>Single cell metagenomics reveals metabolic interactions within the superorganism composed of flagellate Streblomastix strix and complex community of Bacteroidetes bacteria on its surface.</title>
        <authorList>
            <person name="Treitli S.C."/>
            <person name="Kolisko M."/>
            <person name="Husnik F."/>
            <person name="Keeling P."/>
            <person name="Hampl V."/>
        </authorList>
    </citation>
    <scope>NUCLEOTIDE SEQUENCE [LARGE SCALE GENOMIC DNA]</scope>
    <source>
        <strain evidence="4">ST1C</strain>
    </source>
</reference>
<evidence type="ECO:0000313" key="5">
    <source>
        <dbReference type="Proteomes" id="UP000324800"/>
    </source>
</evidence>
<protein>
    <recommendedName>
        <fullName evidence="6">Leucine-rich repeat-containing protein 23</fullName>
    </recommendedName>
</protein>
<name>A0A5J4WP48_9EUKA</name>
<dbReference type="InterPro" id="IPR025875">
    <property type="entry name" value="Leu-rich_rpt_4"/>
</dbReference>
<dbReference type="GO" id="GO:0005737">
    <property type="term" value="C:cytoplasm"/>
    <property type="evidence" value="ECO:0007669"/>
    <property type="project" value="TreeGrafter"/>
</dbReference>
<evidence type="ECO:0000256" key="3">
    <source>
        <dbReference type="SAM" id="MobiDB-lite"/>
    </source>
</evidence>
<comment type="caution">
    <text evidence="4">The sequence shown here is derived from an EMBL/GenBank/DDBJ whole genome shotgun (WGS) entry which is preliminary data.</text>
</comment>
<dbReference type="SMART" id="SM00369">
    <property type="entry name" value="LRR_TYP"/>
    <property type="match status" value="4"/>
</dbReference>
<dbReference type="OrthoDB" id="271226at2759"/>
<evidence type="ECO:0000256" key="2">
    <source>
        <dbReference type="ARBA" id="ARBA00022737"/>
    </source>
</evidence>
<feature type="compositionally biased region" description="Basic and acidic residues" evidence="3">
    <location>
        <begin position="281"/>
        <end position="297"/>
    </location>
</feature>
<dbReference type="Pfam" id="PF12799">
    <property type="entry name" value="LRR_4"/>
    <property type="match status" value="2"/>
</dbReference>
<dbReference type="PROSITE" id="PS51450">
    <property type="entry name" value="LRR"/>
    <property type="match status" value="4"/>
</dbReference>
<evidence type="ECO:0008006" key="6">
    <source>
        <dbReference type="Google" id="ProtNLM"/>
    </source>
</evidence>
<accession>A0A5J4WP48</accession>
<gene>
    <name evidence="4" type="ORF">EZS28_007734</name>
</gene>
<organism evidence="4 5">
    <name type="scientific">Streblomastix strix</name>
    <dbReference type="NCBI Taxonomy" id="222440"/>
    <lineage>
        <taxon>Eukaryota</taxon>
        <taxon>Metamonada</taxon>
        <taxon>Preaxostyla</taxon>
        <taxon>Oxymonadida</taxon>
        <taxon>Streblomastigidae</taxon>
        <taxon>Streblomastix</taxon>
    </lineage>
</organism>
<dbReference type="SUPFAM" id="SSF52058">
    <property type="entry name" value="L domain-like"/>
    <property type="match status" value="1"/>
</dbReference>
<dbReference type="PANTHER" id="PTHR15454">
    <property type="entry name" value="NISCHARIN RELATED"/>
    <property type="match status" value="1"/>
</dbReference>
<dbReference type="InterPro" id="IPR001611">
    <property type="entry name" value="Leu-rich_rpt"/>
</dbReference>
<keyword evidence="2" id="KW-0677">Repeat</keyword>